<dbReference type="AlphaFoldDB" id="A0ABD0YCV0"/>
<dbReference type="EMBL" id="JBFDAA010000009">
    <property type="protein sequence ID" value="KAL1129138.1"/>
    <property type="molecule type" value="Genomic_DNA"/>
</dbReference>
<gene>
    <name evidence="3" type="ORF">AAG570_013669</name>
</gene>
<evidence type="ECO:0000313" key="4">
    <source>
        <dbReference type="Proteomes" id="UP001558652"/>
    </source>
</evidence>
<feature type="compositionally biased region" description="Low complexity" evidence="1">
    <location>
        <begin position="129"/>
        <end position="144"/>
    </location>
</feature>
<dbReference type="PANTHER" id="PTHR14690">
    <property type="entry name" value="IQ MOTIF CONTAINING WITH AAA DOMAIN 1"/>
    <property type="match status" value="1"/>
</dbReference>
<comment type="caution">
    <text evidence="3">The sequence shown here is derived from an EMBL/GenBank/DDBJ whole genome shotgun (WGS) entry which is preliminary data.</text>
</comment>
<feature type="domain" description="ATPase AAA-type core" evidence="2">
    <location>
        <begin position="353"/>
        <end position="482"/>
    </location>
</feature>
<feature type="region of interest" description="Disordered" evidence="1">
    <location>
        <begin position="237"/>
        <end position="273"/>
    </location>
</feature>
<protein>
    <recommendedName>
        <fullName evidence="2">ATPase AAA-type core domain-containing protein</fullName>
    </recommendedName>
</protein>
<evidence type="ECO:0000259" key="2">
    <source>
        <dbReference type="Pfam" id="PF00004"/>
    </source>
</evidence>
<feature type="compositionally biased region" description="Basic and acidic residues" evidence="1">
    <location>
        <begin position="146"/>
        <end position="158"/>
    </location>
</feature>
<dbReference type="PROSITE" id="PS50096">
    <property type="entry name" value="IQ"/>
    <property type="match status" value="1"/>
</dbReference>
<feature type="region of interest" description="Disordered" evidence="1">
    <location>
        <begin position="117"/>
        <end position="165"/>
    </location>
</feature>
<dbReference type="InterPro" id="IPR003959">
    <property type="entry name" value="ATPase_AAA_core"/>
</dbReference>
<evidence type="ECO:0000256" key="1">
    <source>
        <dbReference type="SAM" id="MobiDB-lite"/>
    </source>
</evidence>
<reference evidence="3 4" key="1">
    <citation type="submission" date="2024-07" db="EMBL/GenBank/DDBJ databases">
        <title>Chromosome-level genome assembly of the water stick insect Ranatra chinensis (Heteroptera: Nepidae).</title>
        <authorList>
            <person name="Liu X."/>
        </authorList>
    </citation>
    <scope>NUCLEOTIDE SEQUENCE [LARGE SCALE GENOMIC DNA]</scope>
    <source>
        <strain evidence="3">Cailab_2021Rc</strain>
        <tissue evidence="3">Muscle</tissue>
    </source>
</reference>
<sequence>MNIQRVWRGHVTRTKIRRRVVEEMVLIGMLRPPTTEMTHRQRANEVKDIRRNTREQYQQDYEKDIIIEKEKIKTSQGAKMMERMVDEVRTWFMSYRNQTGKFPDLPSEEAGGSAVIFTRGGTESERSTKSTAASSRKKSSSASKRGSREREEARKRKEEEEEDLGFKMSPSNFLADLMVAATEYQEVWKLMDETGNPQQRHYNAIIRQEKALDVEAELRKIVDVQLRAELEHLQAAADRDRLKKGKKPKKITKKKGRRTGKKGKKKKEKDLTPDRTVESLLEELVTNGIIKRCPQVPLSAFLGERSWGNGELRKGGKDPLPFLGDIRQVIMEYCILPMGSKAVHQVAPLVKSLLIVGPEGSGKRMLVQAVCTEIGAVLFDLTPANIVGKYPGKSGLIMLMHLVSKVSRLLQPSVIFIDGAEKTFMKKVPKTDRTDPKRLKKDLPKLVKFIGPEDQVILIGTSRSPWECDQKLLAQTYQKMIMIPKPDYASRSLVLSEYLFQYSALSREFNTSSLARISDGFTIGNILASLKDVLTCKRVLQLRLHQLTQAEIVNALCKYDPVYKEQEEAFLLWYSKTPISRRKIRAEEMEAERLLEKATKRKKLV</sequence>
<evidence type="ECO:0000313" key="3">
    <source>
        <dbReference type="EMBL" id="KAL1129138.1"/>
    </source>
</evidence>
<dbReference type="PANTHER" id="PTHR14690:SF0">
    <property type="entry name" value="IQ MOTIF CONTAINING WITH AAA DOMAIN 1"/>
    <property type="match status" value="1"/>
</dbReference>
<dbReference type="InterPro" id="IPR027417">
    <property type="entry name" value="P-loop_NTPase"/>
</dbReference>
<dbReference type="Gene3D" id="3.40.50.300">
    <property type="entry name" value="P-loop containing nucleotide triphosphate hydrolases"/>
    <property type="match status" value="1"/>
</dbReference>
<accession>A0ABD0YCV0</accession>
<dbReference type="Proteomes" id="UP001558652">
    <property type="component" value="Unassembled WGS sequence"/>
</dbReference>
<proteinExistence type="predicted"/>
<dbReference type="SUPFAM" id="SSF52540">
    <property type="entry name" value="P-loop containing nucleoside triphosphate hydrolases"/>
    <property type="match status" value="1"/>
</dbReference>
<keyword evidence="4" id="KW-1185">Reference proteome</keyword>
<dbReference type="InterPro" id="IPR052267">
    <property type="entry name" value="N-DRC_Component"/>
</dbReference>
<organism evidence="3 4">
    <name type="scientific">Ranatra chinensis</name>
    <dbReference type="NCBI Taxonomy" id="642074"/>
    <lineage>
        <taxon>Eukaryota</taxon>
        <taxon>Metazoa</taxon>
        <taxon>Ecdysozoa</taxon>
        <taxon>Arthropoda</taxon>
        <taxon>Hexapoda</taxon>
        <taxon>Insecta</taxon>
        <taxon>Pterygota</taxon>
        <taxon>Neoptera</taxon>
        <taxon>Paraneoptera</taxon>
        <taxon>Hemiptera</taxon>
        <taxon>Heteroptera</taxon>
        <taxon>Panheteroptera</taxon>
        <taxon>Nepomorpha</taxon>
        <taxon>Nepidae</taxon>
        <taxon>Ranatrinae</taxon>
        <taxon>Ranatra</taxon>
    </lineage>
</organism>
<dbReference type="Gene3D" id="1.10.8.60">
    <property type="match status" value="1"/>
</dbReference>
<feature type="compositionally biased region" description="Basic residues" evidence="1">
    <location>
        <begin position="242"/>
        <end position="267"/>
    </location>
</feature>
<dbReference type="Pfam" id="PF00004">
    <property type="entry name" value="AAA"/>
    <property type="match status" value="1"/>
</dbReference>
<name>A0ABD0YCV0_9HEMI</name>